<dbReference type="AlphaFoldDB" id="A0A1L9SRX6"/>
<feature type="region of interest" description="Disordered" evidence="1">
    <location>
        <begin position="54"/>
        <end position="137"/>
    </location>
</feature>
<feature type="non-terminal residue" evidence="2">
    <location>
        <position position="137"/>
    </location>
</feature>
<dbReference type="GeneID" id="34614931"/>
<keyword evidence="3" id="KW-1185">Reference proteome</keyword>
<evidence type="ECO:0000256" key="1">
    <source>
        <dbReference type="SAM" id="MobiDB-lite"/>
    </source>
</evidence>
<feature type="compositionally biased region" description="Basic and acidic residues" evidence="1">
    <location>
        <begin position="58"/>
        <end position="72"/>
    </location>
</feature>
<dbReference type="OrthoDB" id="3945172at2759"/>
<name>A0A1L9SRX6_9EURO</name>
<organism evidence="2 3">
    <name type="scientific">Penicilliopsis zonata CBS 506.65</name>
    <dbReference type="NCBI Taxonomy" id="1073090"/>
    <lineage>
        <taxon>Eukaryota</taxon>
        <taxon>Fungi</taxon>
        <taxon>Dikarya</taxon>
        <taxon>Ascomycota</taxon>
        <taxon>Pezizomycotina</taxon>
        <taxon>Eurotiomycetes</taxon>
        <taxon>Eurotiomycetidae</taxon>
        <taxon>Eurotiales</taxon>
        <taxon>Aspergillaceae</taxon>
        <taxon>Penicilliopsis</taxon>
    </lineage>
</organism>
<dbReference type="EMBL" id="KV878337">
    <property type="protein sequence ID" value="OJJ49965.1"/>
    <property type="molecule type" value="Genomic_DNA"/>
</dbReference>
<sequence length="137" mass="15250">MPTNRLPSTTQLQQLLIPRPPKLCLLPLESILQPTRLLPLSSVHIRLNSRLAKQWKGSGDEDHSIHRQEKGDTTYPGAEGARQGIKEREESEGIADATKSQAKTEREGLKFGRKAKEDHPKAPEPVIGMNDERGEVS</sequence>
<evidence type="ECO:0000313" key="2">
    <source>
        <dbReference type="EMBL" id="OJJ49965.1"/>
    </source>
</evidence>
<dbReference type="Proteomes" id="UP000184188">
    <property type="component" value="Unassembled WGS sequence"/>
</dbReference>
<dbReference type="RefSeq" id="XP_022584475.1">
    <property type="nucleotide sequence ID" value="XM_022728467.1"/>
</dbReference>
<protein>
    <submittedName>
        <fullName evidence="2">Uncharacterized protein</fullName>
    </submittedName>
</protein>
<dbReference type="VEuPathDB" id="FungiDB:ASPZODRAFT_54275"/>
<feature type="compositionally biased region" description="Basic and acidic residues" evidence="1">
    <location>
        <begin position="102"/>
        <end position="122"/>
    </location>
</feature>
<evidence type="ECO:0000313" key="3">
    <source>
        <dbReference type="Proteomes" id="UP000184188"/>
    </source>
</evidence>
<accession>A0A1L9SRX6</accession>
<proteinExistence type="predicted"/>
<reference evidence="3" key="1">
    <citation type="journal article" date="2017" name="Genome Biol.">
        <title>Comparative genomics reveals high biological diversity and specific adaptations in the industrially and medically important fungal genus Aspergillus.</title>
        <authorList>
            <person name="de Vries R.P."/>
            <person name="Riley R."/>
            <person name="Wiebenga A."/>
            <person name="Aguilar-Osorio G."/>
            <person name="Amillis S."/>
            <person name="Uchima C.A."/>
            <person name="Anderluh G."/>
            <person name="Asadollahi M."/>
            <person name="Askin M."/>
            <person name="Barry K."/>
            <person name="Battaglia E."/>
            <person name="Bayram O."/>
            <person name="Benocci T."/>
            <person name="Braus-Stromeyer S.A."/>
            <person name="Caldana C."/>
            <person name="Canovas D."/>
            <person name="Cerqueira G.C."/>
            <person name="Chen F."/>
            <person name="Chen W."/>
            <person name="Choi C."/>
            <person name="Clum A."/>
            <person name="Dos Santos R.A."/>
            <person name="Damasio A.R."/>
            <person name="Diallinas G."/>
            <person name="Emri T."/>
            <person name="Fekete E."/>
            <person name="Flipphi M."/>
            <person name="Freyberg S."/>
            <person name="Gallo A."/>
            <person name="Gournas C."/>
            <person name="Habgood R."/>
            <person name="Hainaut M."/>
            <person name="Harispe M.L."/>
            <person name="Henrissat B."/>
            <person name="Hilden K.S."/>
            <person name="Hope R."/>
            <person name="Hossain A."/>
            <person name="Karabika E."/>
            <person name="Karaffa L."/>
            <person name="Karanyi Z."/>
            <person name="Krasevec N."/>
            <person name="Kuo A."/>
            <person name="Kusch H."/>
            <person name="LaButti K."/>
            <person name="Lagendijk E.L."/>
            <person name="Lapidus A."/>
            <person name="Levasseur A."/>
            <person name="Lindquist E."/>
            <person name="Lipzen A."/>
            <person name="Logrieco A.F."/>
            <person name="MacCabe A."/>
            <person name="Maekelae M.R."/>
            <person name="Malavazi I."/>
            <person name="Melin P."/>
            <person name="Meyer V."/>
            <person name="Mielnichuk N."/>
            <person name="Miskei M."/>
            <person name="Molnar A.P."/>
            <person name="Mule G."/>
            <person name="Ngan C.Y."/>
            <person name="Orejas M."/>
            <person name="Orosz E."/>
            <person name="Ouedraogo J.P."/>
            <person name="Overkamp K.M."/>
            <person name="Park H.-S."/>
            <person name="Perrone G."/>
            <person name="Piumi F."/>
            <person name="Punt P.J."/>
            <person name="Ram A.F."/>
            <person name="Ramon A."/>
            <person name="Rauscher S."/>
            <person name="Record E."/>
            <person name="Riano-Pachon D.M."/>
            <person name="Robert V."/>
            <person name="Roehrig J."/>
            <person name="Ruller R."/>
            <person name="Salamov A."/>
            <person name="Salih N.S."/>
            <person name="Samson R.A."/>
            <person name="Sandor E."/>
            <person name="Sanguinetti M."/>
            <person name="Schuetze T."/>
            <person name="Sepcic K."/>
            <person name="Shelest E."/>
            <person name="Sherlock G."/>
            <person name="Sophianopoulou V."/>
            <person name="Squina F.M."/>
            <person name="Sun H."/>
            <person name="Susca A."/>
            <person name="Todd R.B."/>
            <person name="Tsang A."/>
            <person name="Unkles S.E."/>
            <person name="van de Wiele N."/>
            <person name="van Rossen-Uffink D."/>
            <person name="Oliveira J.V."/>
            <person name="Vesth T.C."/>
            <person name="Visser J."/>
            <person name="Yu J.-H."/>
            <person name="Zhou M."/>
            <person name="Andersen M.R."/>
            <person name="Archer D.B."/>
            <person name="Baker S.E."/>
            <person name="Benoit I."/>
            <person name="Brakhage A.A."/>
            <person name="Braus G.H."/>
            <person name="Fischer R."/>
            <person name="Frisvad J.C."/>
            <person name="Goldman G.H."/>
            <person name="Houbraken J."/>
            <person name="Oakley B."/>
            <person name="Pocsi I."/>
            <person name="Scazzocchio C."/>
            <person name="Seiboth B."/>
            <person name="vanKuyk P.A."/>
            <person name="Wortman J."/>
            <person name="Dyer P.S."/>
            <person name="Grigoriev I.V."/>
        </authorList>
    </citation>
    <scope>NUCLEOTIDE SEQUENCE [LARGE SCALE GENOMIC DNA]</scope>
    <source>
        <strain evidence="3">CBS 506.65</strain>
    </source>
</reference>
<gene>
    <name evidence="2" type="ORF">ASPZODRAFT_54275</name>
</gene>